<dbReference type="InterPro" id="IPR006558">
    <property type="entry name" value="LamG-like"/>
</dbReference>
<dbReference type="Gene3D" id="2.60.120.200">
    <property type="match status" value="2"/>
</dbReference>
<dbReference type="GO" id="GO:0030313">
    <property type="term" value="C:cell envelope"/>
    <property type="evidence" value="ECO:0007669"/>
    <property type="project" value="UniProtKB-SubCell"/>
</dbReference>
<keyword evidence="4 9" id="KW-0732">Signal</keyword>
<dbReference type="Pfam" id="PF03150">
    <property type="entry name" value="CCP_MauG"/>
    <property type="match status" value="1"/>
</dbReference>
<keyword evidence="5" id="KW-0560">Oxidoreductase</keyword>
<reference evidence="11" key="1">
    <citation type="submission" date="2021-01" db="EMBL/GenBank/DDBJ databases">
        <title>Modified the classification status of verrucomicrobia.</title>
        <authorList>
            <person name="Feng X."/>
        </authorList>
    </citation>
    <scope>NUCLEOTIDE SEQUENCE</scope>
    <source>
        <strain evidence="11">_KCTC 22039</strain>
    </source>
</reference>
<keyword evidence="3 8" id="KW-0479">Metal-binding</keyword>
<keyword evidence="2 8" id="KW-0349">Heme</keyword>
<dbReference type="InterPro" id="IPR009056">
    <property type="entry name" value="Cyt_c-like_dom"/>
</dbReference>
<dbReference type="PROSITE" id="PS51007">
    <property type="entry name" value="CYTC"/>
    <property type="match status" value="2"/>
</dbReference>
<dbReference type="GO" id="GO:0020037">
    <property type="term" value="F:heme binding"/>
    <property type="evidence" value="ECO:0007669"/>
    <property type="project" value="InterPro"/>
</dbReference>
<evidence type="ECO:0000256" key="8">
    <source>
        <dbReference type="PROSITE-ProRule" id="PRU00433"/>
    </source>
</evidence>
<dbReference type="InterPro" id="IPR004852">
    <property type="entry name" value="Di-haem_cyt_c_peroxidsae"/>
</dbReference>
<keyword evidence="6 8" id="KW-0408">Iron</keyword>
<accession>A0A8J7SLY4</accession>
<protein>
    <submittedName>
        <fullName evidence="11">Ig-like domain-containing protein</fullName>
    </submittedName>
</protein>
<evidence type="ECO:0000256" key="7">
    <source>
        <dbReference type="ARBA" id="ARBA00023157"/>
    </source>
</evidence>
<gene>
    <name evidence="11" type="ORF">JIN82_11080</name>
</gene>
<dbReference type="GO" id="GO:0046872">
    <property type="term" value="F:metal ion binding"/>
    <property type="evidence" value="ECO:0007669"/>
    <property type="project" value="UniProtKB-KW"/>
</dbReference>
<comment type="caution">
    <text evidence="11">The sequence shown here is derived from an EMBL/GenBank/DDBJ whole genome shotgun (WGS) entry which is preliminary data.</text>
</comment>
<feature type="signal peptide" evidence="9">
    <location>
        <begin position="1"/>
        <end position="37"/>
    </location>
</feature>
<dbReference type="GO" id="GO:0004130">
    <property type="term" value="F:cytochrome-c peroxidase activity"/>
    <property type="evidence" value="ECO:0007669"/>
    <property type="project" value="TreeGrafter"/>
</dbReference>
<dbReference type="Pfam" id="PF13205">
    <property type="entry name" value="Big_5"/>
    <property type="match status" value="1"/>
</dbReference>
<keyword evidence="12" id="KW-1185">Reference proteome</keyword>
<dbReference type="InterPro" id="IPR015943">
    <property type="entry name" value="WD40/YVTN_repeat-like_dom_sf"/>
</dbReference>
<name>A0A8J7SLY4_9BACT</name>
<dbReference type="SMART" id="SM00560">
    <property type="entry name" value="LamGL"/>
    <property type="match status" value="1"/>
</dbReference>
<dbReference type="Gene3D" id="1.10.760.10">
    <property type="entry name" value="Cytochrome c-like domain"/>
    <property type="match status" value="2"/>
</dbReference>
<feature type="chain" id="PRO_5035247267" evidence="9">
    <location>
        <begin position="38"/>
        <end position="1748"/>
    </location>
</feature>
<evidence type="ECO:0000256" key="3">
    <source>
        <dbReference type="ARBA" id="ARBA00022723"/>
    </source>
</evidence>
<dbReference type="PANTHER" id="PTHR30600">
    <property type="entry name" value="CYTOCHROME C PEROXIDASE-RELATED"/>
    <property type="match status" value="1"/>
</dbReference>
<evidence type="ECO:0000313" key="12">
    <source>
        <dbReference type="Proteomes" id="UP000624703"/>
    </source>
</evidence>
<dbReference type="InterPro" id="IPR013320">
    <property type="entry name" value="ConA-like_dom_sf"/>
</dbReference>
<dbReference type="Gene3D" id="2.130.10.10">
    <property type="entry name" value="YVTN repeat-like/Quinoprotein amine dehydrogenase"/>
    <property type="match status" value="2"/>
</dbReference>
<dbReference type="InterPro" id="IPR036909">
    <property type="entry name" value="Cyt_c-like_dom_sf"/>
</dbReference>
<evidence type="ECO:0000256" key="1">
    <source>
        <dbReference type="ARBA" id="ARBA00004196"/>
    </source>
</evidence>
<evidence type="ECO:0000256" key="9">
    <source>
        <dbReference type="SAM" id="SignalP"/>
    </source>
</evidence>
<feature type="domain" description="Cytochrome c" evidence="10">
    <location>
        <begin position="1302"/>
        <end position="1414"/>
    </location>
</feature>
<organism evidence="11 12">
    <name type="scientific">Persicirhabdus sediminis</name>
    <dbReference type="NCBI Taxonomy" id="454144"/>
    <lineage>
        <taxon>Bacteria</taxon>
        <taxon>Pseudomonadati</taxon>
        <taxon>Verrucomicrobiota</taxon>
        <taxon>Verrucomicrobiia</taxon>
        <taxon>Verrucomicrobiales</taxon>
        <taxon>Verrucomicrobiaceae</taxon>
        <taxon>Persicirhabdus</taxon>
    </lineage>
</organism>
<keyword evidence="7" id="KW-1015">Disulfide bond</keyword>
<evidence type="ECO:0000256" key="2">
    <source>
        <dbReference type="ARBA" id="ARBA00022617"/>
    </source>
</evidence>
<dbReference type="GO" id="GO:0009055">
    <property type="term" value="F:electron transfer activity"/>
    <property type="evidence" value="ECO:0007669"/>
    <property type="project" value="InterPro"/>
</dbReference>
<dbReference type="SUPFAM" id="SSF50969">
    <property type="entry name" value="YVTN repeat-like/Quinoprotein amine dehydrogenase"/>
    <property type="match status" value="1"/>
</dbReference>
<proteinExistence type="predicted"/>
<dbReference type="RefSeq" id="WP_200311714.1">
    <property type="nucleotide sequence ID" value="NZ_JAENIM010000041.1"/>
</dbReference>
<dbReference type="InterPro" id="IPR032812">
    <property type="entry name" value="SbsA_Ig"/>
</dbReference>
<dbReference type="Pfam" id="PF13385">
    <property type="entry name" value="Laminin_G_3"/>
    <property type="match status" value="1"/>
</dbReference>
<dbReference type="EMBL" id="JAENIM010000041">
    <property type="protein sequence ID" value="MBK1791695.1"/>
    <property type="molecule type" value="Genomic_DNA"/>
</dbReference>
<dbReference type="SUPFAM" id="SSF49899">
    <property type="entry name" value="Concanavalin A-like lectins/glucanases"/>
    <property type="match status" value="2"/>
</dbReference>
<dbReference type="SUPFAM" id="SSF46626">
    <property type="entry name" value="Cytochrome c"/>
    <property type="match status" value="2"/>
</dbReference>
<evidence type="ECO:0000259" key="10">
    <source>
        <dbReference type="PROSITE" id="PS51007"/>
    </source>
</evidence>
<dbReference type="Proteomes" id="UP000624703">
    <property type="component" value="Unassembled WGS sequence"/>
</dbReference>
<dbReference type="InterPro" id="IPR051395">
    <property type="entry name" value="Cytochrome_c_Peroxidase/MauG"/>
</dbReference>
<evidence type="ECO:0000313" key="11">
    <source>
        <dbReference type="EMBL" id="MBK1791695.1"/>
    </source>
</evidence>
<comment type="subcellular location">
    <subcellularLocation>
        <location evidence="1">Cell envelope</location>
    </subcellularLocation>
</comment>
<dbReference type="InterPro" id="IPR011044">
    <property type="entry name" value="Quino_amine_DH_bsu"/>
</dbReference>
<evidence type="ECO:0000256" key="5">
    <source>
        <dbReference type="ARBA" id="ARBA00023002"/>
    </source>
</evidence>
<feature type="domain" description="Cytochrome c" evidence="10">
    <location>
        <begin position="1159"/>
        <end position="1286"/>
    </location>
</feature>
<evidence type="ECO:0000256" key="4">
    <source>
        <dbReference type="ARBA" id="ARBA00022729"/>
    </source>
</evidence>
<sequence>MQGFHTNTLARRARLAAHTACALITGIIMASSAKLQAFDSTELGKDLEAYWKFNNNLTDTSANGINGTATGTVSYVNGIVSKAVNLEQASSQINLNLGDIPRAWTISLWVKKQATGRDIETLLDSATNSVRLVQYESTQVGATKYGVADGVLDVEFPNDKWVHLAMVANNGTMSVYVDGFAYGAFTNSHPFQSIDLPFDVIGASNGLDGLTAYLDEFAVWSRVLNAGEIRHLYLGGLESKSIETIAGEIEGKSHGHIGPGIGQQSYDGETIKVGDRLATFDLNTLGLNGEEGRSVTVSYLDGWIAVDSRNIAFSGGLAIYDFSDLTDPKRVSHFYNCERPEHLMHETIDPQLGHYYQNNTFTKSPTTWDFNQLPAIKEQAGLDYTVRRSPDVQAYMVPPYAYYGQYGYPRSHKPMEIWDMRTDTQIASLDFENDFGFRGVPMVMGNLMIITSSNGWGDAVATYDISDPANPIMLDLLYGVGSAYEPAIYHNKIVLPGKNAAGEGRTSIVDFTDPTNLVLEAELSVSGNDQYAHFQDNYMFVSNSKIDMNDYSTVFNFRKGNQYLMPIGNALLIISGKGASALFVHELEADTTGPTASSYHSPADGAINQATTSRVGIFIPESIDTSSITKDTVIMRELGGEQLDATMTWCDKGILNITPRNLLAENTTYEVILTKGGIKDVVGNGLESELRFSFSTGTTIIIDPNNSPPVIDDIQLSTATPLPVGELFTITVDASDADFETLEYRVQIDGGDSGWGESNVFSYSFEEAGRASMQVSVRDAVGNLTNKIYQLTSGTLPESPSATSSSTVAVDSQNQLIWTVNPDNDTITSIDLITHQKVSEIAVSKRPSSLAVDNLGRVWVVCRDDDRIEVIDNGVNIKNFNLNYGAQPHDIVYAPEINKMFVTAGGSGKIRRYDVASVSGNSSLYLGPNCRAIAINGSATRAYVSKFITEGETATVWEVNLNKFKIQNTIGLSKHEALDTSVDGRGVFNYLSNIAITPDQESTWISASKVNVDRGDFLEGENIQPDSEAFQNTVRPANCVIDNGSSQENEALRFDHDNHSFPSAIVFSPLGDYAFVAIRGNNVVNIYDIYGGNMVKRKSIATELAPDGLAYHAESKQLIVKNFMSRSVQIFDIEAFLNLLAPEEHLATIPTVANESLDSEVLLGKQIFYNAGDLRMSLDGYISCASCHDDGATDGRTFDFTERGEGLRNTTTLLGKRGVGHGRAHWSANFDEIQDFEHDIRGPQAGTGFIDDADFESGSHNTTLGNAKAGLSEDLDALAAYVASLDQVPRSPHRKNNGGMTSTAQTGENHFMDLNCAQCHSGDDYTDSAKNIRHHIGTIREGSGQRLNSLLDGIDTPTLRGIWATAPYLHDGAAATLDDVFSSQLAPDGTAHARVRQLSAADQQELFDYLLQLDGSNGPAPQHAELAGPNWVGIDIGDAQFAGSSADNLADRTLRMQASGADIWNAADAFHFYHRADITGDVEVTIQLNDVSNTNKNTKAGLMIRESLEAGAINAYLQVRPDGNTGFQIRRLADAKTASQSVSNDIMPLMLKLTRTANEFSGYFSTDGWTWTQIGESKELAMPEQAYLGVALTSHNNNQVASADFSNLVVHYSADGYDYYEWSYANQLTSSDPTGDDDNDGITNLEEYFFAKDPNTANDELSHLPKMTLTPDGPTFTYVRSKNEDILETLEVSTDMVSWYPAEQDTDYTLEQALTDPADDTREAVEISIIQDAENRHKFFRLNLNMTR</sequence>
<dbReference type="Pfam" id="PF21419">
    <property type="entry name" value="RoxA-like_Cyt-c"/>
    <property type="match status" value="1"/>
</dbReference>
<evidence type="ECO:0000256" key="6">
    <source>
        <dbReference type="ARBA" id="ARBA00023004"/>
    </source>
</evidence>